<sequence>MKPMFSDLLDRADRLSATNSFTSRFFSATKSADASSGQPAYNVDHQMGVNLTEIFRASENLVKRRTDEPSDKNRFLFGKHGIVFAGAPKLTQRAPINIPAATPQDDEVVDELAERVRLEAERAFFNQVLLNRPHPSVHGIRLNSTFGSGINDTPNRNVNRPVTGPRLGDRRLAIFADKLRKYLRAGKRADLAQLLKDAVKESDSEDITVDMWAQFTSMAGRRCNNDIDAVETSVELVQRATDYLHKSFIDHMQRCVQNNLEAARRGGIPGTRTLVAGYINACSDIASEIEDGCLGDGCPAWQVIYTCMRCGELSAASDALNLVAVNQRTNMLYKCLVYLKDNSRLTEELKEKLKVEWRHEQHSIRDLYRKGLYSALLGVESPIADTMENWLWFKLIPLRLDPHITRALYVDLQKTISIDYGVSYFMANGFRDAHIYFLALTLSGQFERAVDLLVETGHVSDAVHMAILAYENGLLKLTDPAVEMQNIKLLNTNPDGKSVAATVSLARLLVSYTKGFEMEDVETTLDYFYLLKGQKTAQGRDIFESAVSRVLYLTGNVKAVIGESQGQKRSKALIDNYDVDVRAIITRVAEDTELSGNPDQAVELLRICGQDDRAIEVMARRLSELITQNDESHRIPVLRAAEDLAKHSINASSKALSTLTMLLDIHGLLDRCRHKLYDEVMLTIRETRLIPTDQINVHAFTAQEHLMAPQVRAVLPDVCLAVMQCMADAFPEARPATRSDIKRQAQAIVVLAAGTNYKFPQNIISKLLSIQAKLQ</sequence>
<dbReference type="PANTHER" id="PTHR11225">
    <property type="entry name" value="NUCLEAR PORE COMPLEX PROTEIN NUP93 NUCLEOPORIN NUP93 DEAD EYE PROTEIN"/>
    <property type="match status" value="1"/>
</dbReference>
<dbReference type="GO" id="GO:0016973">
    <property type="term" value="P:poly(A)+ mRNA export from nucleus"/>
    <property type="evidence" value="ECO:0007669"/>
    <property type="project" value="TreeGrafter"/>
</dbReference>
<dbReference type="PANTHER" id="PTHR11225:SF4">
    <property type="entry name" value="NUCLEAR PORE COMPLEX PROTEIN NUP93"/>
    <property type="match status" value="1"/>
</dbReference>
<comment type="caution">
    <text evidence="6">The sequence shown here is derived from an EMBL/GenBank/DDBJ whole genome shotgun (WGS) entry which is preliminary data.</text>
</comment>
<keyword evidence="4 5" id="KW-0539">Nucleus</keyword>
<feature type="non-terminal residue" evidence="6">
    <location>
        <position position="1"/>
    </location>
</feature>
<protein>
    <recommendedName>
        <fullName evidence="5">Nuclear pore protein</fullName>
    </recommendedName>
</protein>
<gene>
    <name evidence="6" type="ORF">MSPICULIGERA_LOCUS8599</name>
</gene>
<dbReference type="Pfam" id="PF04097">
    <property type="entry name" value="Nic96"/>
    <property type="match status" value="1"/>
</dbReference>
<evidence type="ECO:0000256" key="4">
    <source>
        <dbReference type="ARBA" id="ARBA00023242"/>
    </source>
</evidence>
<evidence type="ECO:0000313" key="6">
    <source>
        <dbReference type="EMBL" id="CAJ0570153.1"/>
    </source>
</evidence>
<reference evidence="6" key="1">
    <citation type="submission" date="2023-06" db="EMBL/GenBank/DDBJ databases">
        <authorList>
            <person name="Delattre M."/>
        </authorList>
    </citation>
    <scope>NUCLEOTIDE SEQUENCE</scope>
    <source>
        <strain evidence="6">AF72</strain>
    </source>
</reference>
<keyword evidence="5" id="KW-0811">Translocation</keyword>
<keyword evidence="7" id="KW-1185">Reference proteome</keyword>
<proteinExistence type="inferred from homology"/>
<evidence type="ECO:0000256" key="1">
    <source>
        <dbReference type="ARBA" id="ARBA00004567"/>
    </source>
</evidence>
<name>A0AA36CKD2_9BILA</name>
<dbReference type="GO" id="GO:0006606">
    <property type="term" value="P:protein import into nucleus"/>
    <property type="evidence" value="ECO:0007669"/>
    <property type="project" value="TreeGrafter"/>
</dbReference>
<evidence type="ECO:0000256" key="3">
    <source>
        <dbReference type="ARBA" id="ARBA00023132"/>
    </source>
</evidence>
<evidence type="ECO:0000313" key="7">
    <source>
        <dbReference type="Proteomes" id="UP001177023"/>
    </source>
</evidence>
<keyword evidence="3 5" id="KW-0906">Nuclear pore complex</keyword>
<dbReference type="GO" id="GO:0005643">
    <property type="term" value="C:nuclear pore"/>
    <property type="evidence" value="ECO:0007669"/>
    <property type="project" value="UniProtKB-SubCell"/>
</dbReference>
<dbReference type="AlphaFoldDB" id="A0AA36CKD2"/>
<keyword evidence="5" id="KW-0472">Membrane</keyword>
<comment type="subcellular location">
    <subcellularLocation>
        <location evidence="1 5">Nucleus</location>
        <location evidence="1 5">Nuclear pore complex</location>
    </subcellularLocation>
</comment>
<keyword evidence="5" id="KW-0509">mRNA transport</keyword>
<accession>A0AA36CKD2</accession>
<dbReference type="Proteomes" id="UP001177023">
    <property type="component" value="Unassembled WGS sequence"/>
</dbReference>
<organism evidence="6 7">
    <name type="scientific">Mesorhabditis spiculigera</name>
    <dbReference type="NCBI Taxonomy" id="96644"/>
    <lineage>
        <taxon>Eukaryota</taxon>
        <taxon>Metazoa</taxon>
        <taxon>Ecdysozoa</taxon>
        <taxon>Nematoda</taxon>
        <taxon>Chromadorea</taxon>
        <taxon>Rhabditida</taxon>
        <taxon>Rhabditina</taxon>
        <taxon>Rhabditomorpha</taxon>
        <taxon>Rhabditoidea</taxon>
        <taxon>Rhabditidae</taxon>
        <taxon>Mesorhabditinae</taxon>
        <taxon>Mesorhabditis</taxon>
    </lineage>
</organism>
<dbReference type="EMBL" id="CATQJA010002255">
    <property type="protein sequence ID" value="CAJ0570153.1"/>
    <property type="molecule type" value="Genomic_DNA"/>
</dbReference>
<keyword evidence="5" id="KW-0653">Protein transport</keyword>
<comment type="similarity">
    <text evidence="2 5">Belongs to the nucleoporin interacting component (NIC) family.</text>
</comment>
<evidence type="ECO:0000256" key="5">
    <source>
        <dbReference type="RuleBase" id="RU364035"/>
    </source>
</evidence>
<keyword evidence="5" id="KW-0813">Transport</keyword>
<evidence type="ECO:0000256" key="2">
    <source>
        <dbReference type="ARBA" id="ARBA00010186"/>
    </source>
</evidence>
<dbReference type="InterPro" id="IPR007231">
    <property type="entry name" value="Nucleoporin_int_Nup93/Nic96"/>
</dbReference>
<dbReference type="GO" id="GO:0017056">
    <property type="term" value="F:structural constituent of nuclear pore"/>
    <property type="evidence" value="ECO:0007669"/>
    <property type="project" value="InterPro"/>
</dbReference>